<organism evidence="2">
    <name type="scientific">termite gut metagenome</name>
    <dbReference type="NCBI Taxonomy" id="433724"/>
    <lineage>
        <taxon>unclassified sequences</taxon>
        <taxon>metagenomes</taxon>
        <taxon>organismal metagenomes</taxon>
    </lineage>
</organism>
<dbReference type="EMBL" id="SNRY01000301">
    <property type="protein sequence ID" value="KAA6342871.1"/>
    <property type="molecule type" value="Genomic_DNA"/>
</dbReference>
<dbReference type="Pfam" id="PF13546">
    <property type="entry name" value="DDE_5"/>
    <property type="match status" value="1"/>
</dbReference>
<comment type="caution">
    <text evidence="2">The sequence shown here is derived from an EMBL/GenBank/DDBJ whole genome shotgun (WGS) entry which is preliminary data.</text>
</comment>
<dbReference type="AlphaFoldDB" id="A0A5J4SC89"/>
<feature type="domain" description="Transposase IS701-like DDE" evidence="1">
    <location>
        <begin position="5"/>
        <end position="175"/>
    </location>
</feature>
<accession>A0A5J4SC89</accession>
<reference evidence="2" key="1">
    <citation type="submission" date="2019-03" db="EMBL/GenBank/DDBJ databases">
        <title>Single cell metagenomics reveals metabolic interactions within the superorganism composed of flagellate Streblomastix strix and complex community of Bacteroidetes bacteria on its surface.</title>
        <authorList>
            <person name="Treitli S.C."/>
            <person name="Kolisko M."/>
            <person name="Husnik F."/>
            <person name="Keeling P."/>
            <person name="Hampl V."/>
        </authorList>
    </citation>
    <scope>NUCLEOTIDE SEQUENCE</scope>
    <source>
        <strain evidence="2">STM</strain>
    </source>
</reference>
<evidence type="ECO:0000259" key="1">
    <source>
        <dbReference type="Pfam" id="PF13546"/>
    </source>
</evidence>
<dbReference type="InterPro" id="IPR038721">
    <property type="entry name" value="IS701-like_DDE_dom"/>
</dbReference>
<evidence type="ECO:0000313" key="2">
    <source>
        <dbReference type="EMBL" id="KAA6342871.1"/>
    </source>
</evidence>
<name>A0A5J4SC89_9ZZZZ</name>
<sequence length="201" mass="23394">MEKLLDLYTDYLLSSFGQVTCTGLSRLLDGSQSHDKLTRLLSANEFTSKDLWEQVKSLVRGHESVDACMIFDDTILSKPYTDENDLICWHWDHSKGRNEKGINLLTAFYYSHPLSEKEALRIPISFESIKKSVRMCDLATRKEKRISSLSKNELVRSMIRQAIKNQHLVFAYVLAEKLVFFFREHALYTQREKTLSDGYEK</sequence>
<dbReference type="InterPro" id="IPR012337">
    <property type="entry name" value="RNaseH-like_sf"/>
</dbReference>
<protein>
    <recommendedName>
        <fullName evidence="1">Transposase IS701-like DDE domain-containing protein</fullName>
    </recommendedName>
</protein>
<proteinExistence type="predicted"/>
<dbReference type="SUPFAM" id="SSF53098">
    <property type="entry name" value="Ribonuclease H-like"/>
    <property type="match status" value="1"/>
</dbReference>
<gene>
    <name evidence="2" type="ORF">EZS27_009422</name>
</gene>